<keyword evidence="2" id="KW-0472">Membrane</keyword>
<dbReference type="EMBL" id="AP022870">
    <property type="protein sequence ID" value="BCB80608.1"/>
    <property type="molecule type" value="Genomic_DNA"/>
</dbReference>
<feature type="region of interest" description="Disordered" evidence="1">
    <location>
        <begin position="33"/>
        <end position="106"/>
    </location>
</feature>
<dbReference type="Proteomes" id="UP000502508">
    <property type="component" value="Chromosome"/>
</dbReference>
<evidence type="ECO:0000313" key="4">
    <source>
        <dbReference type="Proteomes" id="UP000502508"/>
    </source>
</evidence>
<dbReference type="AlphaFoldDB" id="A0A6F8Y3Q4"/>
<feature type="compositionally biased region" description="Low complexity" evidence="1">
    <location>
        <begin position="151"/>
        <end position="167"/>
    </location>
</feature>
<feature type="compositionally biased region" description="Pro residues" evidence="1">
    <location>
        <begin position="34"/>
        <end position="78"/>
    </location>
</feature>
<keyword evidence="4" id="KW-1185">Reference proteome</keyword>
<organism evidence="3 4">
    <name type="scientific">Phytohabitans flavus</name>
    <dbReference type="NCBI Taxonomy" id="1076124"/>
    <lineage>
        <taxon>Bacteria</taxon>
        <taxon>Bacillati</taxon>
        <taxon>Actinomycetota</taxon>
        <taxon>Actinomycetes</taxon>
        <taxon>Micromonosporales</taxon>
        <taxon>Micromonosporaceae</taxon>
    </lineage>
</organism>
<evidence type="ECO:0000313" key="3">
    <source>
        <dbReference type="EMBL" id="BCB80608.1"/>
    </source>
</evidence>
<accession>A0A6F8Y3Q4</accession>
<gene>
    <name evidence="3" type="ORF">Pflav_070180</name>
</gene>
<sequence>MGRQLMQPCAVCGGVQVDAAGYCTQCGTFRGVPHQPPPPPSYPQAPPPAYPGYPQPGSPPAYPTSVPPGYPTSVPPAYPQQISGAGYPGSQQTSGGGYPGFPPPPPQRRRSYLVPLAALGSTLVVLVVAIVLVVALRGGGGEDPIAGPTTGAPTSAGPAESASAAPAGDVDQCVIGTWRVTSHKEDVDFEDLGKVTFTGGENATLKLNADGTGETDYGSGTEFEGEAKGRTYRLEVSGKLTFEYTAKGGTAKFTDVDSKASGKLFIDGEQYGDSVPFNAEADSSTYTCSTDLLTQKTFLYTTEYERAS</sequence>
<dbReference type="KEGG" id="pfla:Pflav_070180"/>
<keyword evidence="2" id="KW-1133">Transmembrane helix</keyword>
<evidence type="ECO:0000256" key="2">
    <source>
        <dbReference type="SAM" id="Phobius"/>
    </source>
</evidence>
<name>A0A6F8Y3Q4_9ACTN</name>
<proteinExistence type="predicted"/>
<protein>
    <submittedName>
        <fullName evidence="3">Uncharacterized protein</fullName>
    </submittedName>
</protein>
<reference evidence="3 4" key="1">
    <citation type="submission" date="2020-03" db="EMBL/GenBank/DDBJ databases">
        <title>Whole genome shotgun sequence of Phytohabitans flavus NBRC 107702.</title>
        <authorList>
            <person name="Komaki H."/>
            <person name="Tamura T."/>
        </authorList>
    </citation>
    <scope>NUCLEOTIDE SEQUENCE [LARGE SCALE GENOMIC DNA]</scope>
    <source>
        <strain evidence="3 4">NBRC 107702</strain>
    </source>
</reference>
<feature type="region of interest" description="Disordered" evidence="1">
    <location>
        <begin position="140"/>
        <end position="167"/>
    </location>
</feature>
<evidence type="ECO:0000256" key="1">
    <source>
        <dbReference type="SAM" id="MobiDB-lite"/>
    </source>
</evidence>
<keyword evidence="2" id="KW-0812">Transmembrane</keyword>
<reference evidence="3 4" key="2">
    <citation type="submission" date="2020-03" db="EMBL/GenBank/DDBJ databases">
        <authorList>
            <person name="Ichikawa N."/>
            <person name="Kimura A."/>
            <person name="Kitahashi Y."/>
            <person name="Uohara A."/>
        </authorList>
    </citation>
    <scope>NUCLEOTIDE SEQUENCE [LARGE SCALE GENOMIC DNA]</scope>
    <source>
        <strain evidence="3 4">NBRC 107702</strain>
    </source>
</reference>
<feature type="transmembrane region" description="Helical" evidence="2">
    <location>
        <begin position="112"/>
        <end position="136"/>
    </location>
</feature>